<dbReference type="OrthoDB" id="9797060at2"/>
<protein>
    <submittedName>
        <fullName evidence="2">Antibiotic biosynthesis monooxygenase</fullName>
    </submittedName>
</protein>
<dbReference type="PROSITE" id="PS51725">
    <property type="entry name" value="ABM"/>
    <property type="match status" value="1"/>
</dbReference>
<keyword evidence="2" id="KW-0503">Monooxygenase</keyword>
<proteinExistence type="predicted"/>
<dbReference type="Gene3D" id="3.30.70.100">
    <property type="match status" value="1"/>
</dbReference>
<keyword evidence="3" id="KW-1185">Reference proteome</keyword>
<comment type="caution">
    <text evidence="2">The sequence shown here is derived from an EMBL/GenBank/DDBJ whole genome shotgun (WGS) entry which is preliminary data.</text>
</comment>
<accession>A0A154WFQ3</accession>
<evidence type="ECO:0000313" key="2">
    <source>
        <dbReference type="EMBL" id="KZD12358.1"/>
    </source>
</evidence>
<dbReference type="Proteomes" id="UP000076400">
    <property type="component" value="Unassembled WGS sequence"/>
</dbReference>
<dbReference type="GO" id="GO:0004497">
    <property type="term" value="F:monooxygenase activity"/>
    <property type="evidence" value="ECO:0007669"/>
    <property type="project" value="UniProtKB-KW"/>
</dbReference>
<dbReference type="STRING" id="580166.AUP43_16745"/>
<evidence type="ECO:0000259" key="1">
    <source>
        <dbReference type="PROSITE" id="PS51725"/>
    </source>
</evidence>
<dbReference type="InterPro" id="IPR011008">
    <property type="entry name" value="Dimeric_a/b-barrel"/>
</dbReference>
<gene>
    <name evidence="2" type="ORF">AUP43_16745</name>
</gene>
<dbReference type="InterPro" id="IPR007138">
    <property type="entry name" value="ABM_dom"/>
</dbReference>
<dbReference type="SUPFAM" id="SSF54909">
    <property type="entry name" value="Dimeric alpha+beta barrel"/>
    <property type="match status" value="1"/>
</dbReference>
<reference evidence="2 3" key="1">
    <citation type="submission" date="2015-12" db="EMBL/GenBank/DDBJ databases">
        <title>Genome sequence of Oceanibaculum pacificum MCCC 1A02656.</title>
        <authorList>
            <person name="Lu L."/>
            <person name="Lai Q."/>
            <person name="Shao Z."/>
            <person name="Qian P."/>
        </authorList>
    </citation>
    <scope>NUCLEOTIDE SEQUENCE [LARGE SCALE GENOMIC DNA]</scope>
    <source>
        <strain evidence="2 3">MCCC 1A02656</strain>
    </source>
</reference>
<keyword evidence="2" id="KW-0560">Oxidoreductase</keyword>
<sequence>MVVVIFEVYLDPAKGNRYFDIAAALKAELQQIDGFVSVERFKSLVTEDKYLSLSTWRDEASVEAWYRTVDHRAAQKEGIAALFTDYRIRVAGVMRDYDMAAGRPALAGLGA</sequence>
<dbReference type="PANTHER" id="PTHR37811:SF2">
    <property type="entry name" value="ABM DOMAIN-CONTAINING PROTEIN"/>
    <property type="match status" value="1"/>
</dbReference>
<dbReference type="PANTHER" id="PTHR37811">
    <property type="entry name" value="BLL5343 PROTEIN"/>
    <property type="match status" value="1"/>
</dbReference>
<dbReference type="InterPro" id="IPR052936">
    <property type="entry name" value="Jasmonate_Hydroxylase-like"/>
</dbReference>
<organism evidence="2 3">
    <name type="scientific">Oceanibaculum pacificum</name>
    <dbReference type="NCBI Taxonomy" id="580166"/>
    <lineage>
        <taxon>Bacteria</taxon>
        <taxon>Pseudomonadati</taxon>
        <taxon>Pseudomonadota</taxon>
        <taxon>Alphaproteobacteria</taxon>
        <taxon>Rhodospirillales</taxon>
        <taxon>Oceanibaculaceae</taxon>
        <taxon>Oceanibaculum</taxon>
    </lineage>
</organism>
<dbReference type="Pfam" id="PF03992">
    <property type="entry name" value="ABM"/>
    <property type="match status" value="1"/>
</dbReference>
<dbReference type="EMBL" id="LPXN01000033">
    <property type="protein sequence ID" value="KZD12358.1"/>
    <property type="molecule type" value="Genomic_DNA"/>
</dbReference>
<feature type="domain" description="ABM" evidence="1">
    <location>
        <begin position="2"/>
        <end position="94"/>
    </location>
</feature>
<evidence type="ECO:0000313" key="3">
    <source>
        <dbReference type="Proteomes" id="UP000076400"/>
    </source>
</evidence>
<dbReference type="RefSeq" id="WP_067552552.1">
    <property type="nucleotide sequence ID" value="NZ_LPXN01000033.1"/>
</dbReference>
<dbReference type="AlphaFoldDB" id="A0A154WFQ3"/>
<name>A0A154WFQ3_9PROT</name>